<dbReference type="SMART" id="SM01023">
    <property type="entry name" value="BAF"/>
    <property type="match status" value="1"/>
</dbReference>
<sequence length="98" mass="11055">MDSASFICEPIRNKLVTSIPGVTPDYAQRLAEEGFEKASTLLGKYLVLSQDEKPFVDWLKLTCGASTDDAKVICFNLRQWCHNFLGPCTETPIEWNQL</sequence>
<gene>
    <name evidence="3" type="ORF">ODALV1_LOCUS6762</name>
</gene>
<evidence type="ECO:0000313" key="3">
    <source>
        <dbReference type="EMBL" id="CAL8087497.1"/>
    </source>
</evidence>
<comment type="subcellular location">
    <subcellularLocation>
        <location evidence="1">Nucleus</location>
    </subcellularLocation>
</comment>
<evidence type="ECO:0000256" key="2">
    <source>
        <dbReference type="ARBA" id="ARBA00023242"/>
    </source>
</evidence>
<proteinExistence type="predicted"/>
<dbReference type="InterPro" id="IPR036617">
    <property type="entry name" value="BAF_sf"/>
</dbReference>
<dbReference type="Gene3D" id="1.10.150.40">
    <property type="entry name" value="Barrier-to-autointegration factor, BAF"/>
    <property type="match status" value="1"/>
</dbReference>
<accession>A0ABP1Q6R0</accession>
<dbReference type="InterPro" id="IPR051387">
    <property type="entry name" value="BAF"/>
</dbReference>
<protein>
    <recommendedName>
        <fullName evidence="5">Barrier-to-autointegration factor</fullName>
    </recommendedName>
</protein>
<dbReference type="PANTHER" id="PTHR47507:SF6">
    <property type="entry name" value="BARRIER-TO-AUTOINTEGRATION FACTOR"/>
    <property type="match status" value="1"/>
</dbReference>
<organism evidence="3 4">
    <name type="scientific">Orchesella dallaii</name>
    <dbReference type="NCBI Taxonomy" id="48710"/>
    <lineage>
        <taxon>Eukaryota</taxon>
        <taxon>Metazoa</taxon>
        <taxon>Ecdysozoa</taxon>
        <taxon>Arthropoda</taxon>
        <taxon>Hexapoda</taxon>
        <taxon>Collembola</taxon>
        <taxon>Entomobryomorpha</taxon>
        <taxon>Entomobryoidea</taxon>
        <taxon>Orchesellidae</taxon>
        <taxon>Orchesellinae</taxon>
        <taxon>Orchesella</taxon>
    </lineage>
</organism>
<evidence type="ECO:0000313" key="4">
    <source>
        <dbReference type="Proteomes" id="UP001642540"/>
    </source>
</evidence>
<comment type="caution">
    <text evidence="3">The sequence shown here is derived from an EMBL/GenBank/DDBJ whole genome shotgun (WGS) entry which is preliminary data.</text>
</comment>
<dbReference type="EMBL" id="CAXLJM020000021">
    <property type="protein sequence ID" value="CAL8087497.1"/>
    <property type="molecule type" value="Genomic_DNA"/>
</dbReference>
<dbReference type="PANTHER" id="PTHR47507">
    <property type="entry name" value="BARRIER TO AUTOINTEGRATION FACTOR 2"/>
    <property type="match status" value="1"/>
</dbReference>
<dbReference type="Proteomes" id="UP001642540">
    <property type="component" value="Unassembled WGS sequence"/>
</dbReference>
<name>A0ABP1Q6R0_9HEXA</name>
<dbReference type="InterPro" id="IPR004122">
    <property type="entry name" value="BAF_prot"/>
</dbReference>
<reference evidence="3 4" key="1">
    <citation type="submission" date="2024-08" db="EMBL/GenBank/DDBJ databases">
        <authorList>
            <person name="Cucini C."/>
            <person name="Frati F."/>
        </authorList>
    </citation>
    <scope>NUCLEOTIDE SEQUENCE [LARGE SCALE GENOMIC DNA]</scope>
</reference>
<keyword evidence="2" id="KW-0539">Nucleus</keyword>
<dbReference type="Pfam" id="PF02961">
    <property type="entry name" value="SAM_BAF"/>
    <property type="match status" value="1"/>
</dbReference>
<keyword evidence="4" id="KW-1185">Reference proteome</keyword>
<evidence type="ECO:0000256" key="1">
    <source>
        <dbReference type="ARBA" id="ARBA00004123"/>
    </source>
</evidence>
<evidence type="ECO:0008006" key="5">
    <source>
        <dbReference type="Google" id="ProtNLM"/>
    </source>
</evidence>
<dbReference type="SUPFAM" id="SSF47798">
    <property type="entry name" value="Barrier-to-autointegration factor, BAF"/>
    <property type="match status" value="1"/>
</dbReference>